<proteinExistence type="predicted"/>
<name>X1A8E0_9ZZZZ</name>
<evidence type="ECO:0000313" key="1">
    <source>
        <dbReference type="EMBL" id="GAG69028.1"/>
    </source>
</evidence>
<feature type="non-terminal residue" evidence="1">
    <location>
        <position position="68"/>
    </location>
</feature>
<comment type="caution">
    <text evidence="1">The sequence shown here is derived from an EMBL/GenBank/DDBJ whole genome shotgun (WGS) entry which is preliminary data.</text>
</comment>
<sequence length="68" mass="7760">METIGSLKFDGIDGDRHGDEVQHLKKIIGIDDDDFIFIAGSTQQPEEMLAVETFLQQQKIHRYIASIR</sequence>
<protein>
    <submittedName>
        <fullName evidence="1">Uncharacterized protein</fullName>
    </submittedName>
</protein>
<gene>
    <name evidence="1" type="ORF">S01H4_10914</name>
</gene>
<organism evidence="1">
    <name type="scientific">marine sediment metagenome</name>
    <dbReference type="NCBI Taxonomy" id="412755"/>
    <lineage>
        <taxon>unclassified sequences</taxon>
        <taxon>metagenomes</taxon>
        <taxon>ecological metagenomes</taxon>
    </lineage>
</organism>
<accession>X1A8E0</accession>
<dbReference type="EMBL" id="BART01004284">
    <property type="protein sequence ID" value="GAG69028.1"/>
    <property type="molecule type" value="Genomic_DNA"/>
</dbReference>
<dbReference type="AlphaFoldDB" id="X1A8E0"/>
<reference evidence="1" key="1">
    <citation type="journal article" date="2014" name="Front. Microbiol.">
        <title>High frequency of phylogenetically diverse reductive dehalogenase-homologous genes in deep subseafloor sedimentary metagenomes.</title>
        <authorList>
            <person name="Kawai M."/>
            <person name="Futagami T."/>
            <person name="Toyoda A."/>
            <person name="Takaki Y."/>
            <person name="Nishi S."/>
            <person name="Hori S."/>
            <person name="Arai W."/>
            <person name="Tsubouchi T."/>
            <person name="Morono Y."/>
            <person name="Uchiyama I."/>
            <person name="Ito T."/>
            <person name="Fujiyama A."/>
            <person name="Inagaki F."/>
            <person name="Takami H."/>
        </authorList>
    </citation>
    <scope>NUCLEOTIDE SEQUENCE</scope>
    <source>
        <strain evidence="1">Expedition CK06-06</strain>
    </source>
</reference>